<sequence>MHILRLIYLVKSFDNIPTTYFSWVNGKLFHFRMGLWLQAPLVLLCIVILVSSVPTSIQKHELEENDSFDSQLIEDNRSHFRGRRSGDRLGSDKNDSLPGERRSRRRRRKHNRNCEQPGQCPEGGANWKRPNRRGKKHRTRCSGDGDCPEGQMCKERRHRGGRKHQTRGAPPPSGSLSPSSHSGLKVGRKFCRERKNGVHRRSGIL</sequence>
<evidence type="ECO:0000256" key="2">
    <source>
        <dbReference type="SAM" id="Phobius"/>
    </source>
</evidence>
<feature type="compositionally biased region" description="Basic residues" evidence="1">
    <location>
        <begin position="129"/>
        <end position="140"/>
    </location>
</feature>
<feature type="region of interest" description="Disordered" evidence="1">
    <location>
        <begin position="77"/>
        <end position="205"/>
    </location>
</feature>
<dbReference type="WBParaSite" id="SMRG1_23760.4">
    <property type="protein sequence ID" value="SMRG1_23760.4"/>
    <property type="gene ID" value="SMRG1_23760"/>
</dbReference>
<name>A0AA84ZD35_9TREM</name>
<evidence type="ECO:0000313" key="3">
    <source>
        <dbReference type="Proteomes" id="UP000050790"/>
    </source>
</evidence>
<feature type="compositionally biased region" description="Basic residues" evidence="1">
    <location>
        <begin position="155"/>
        <end position="166"/>
    </location>
</feature>
<dbReference type="Proteomes" id="UP000050790">
    <property type="component" value="Unassembled WGS sequence"/>
</dbReference>
<evidence type="ECO:0000313" key="4">
    <source>
        <dbReference type="WBParaSite" id="SMRG1_23760.2"/>
    </source>
</evidence>
<feature type="compositionally biased region" description="Basic and acidic residues" evidence="1">
    <location>
        <begin position="77"/>
        <end position="101"/>
    </location>
</feature>
<accession>A0AA84ZD35</accession>
<protein>
    <recommendedName>
        <fullName evidence="6">Transmembrane protein</fullName>
    </recommendedName>
</protein>
<reference evidence="4 5" key="1">
    <citation type="submission" date="2023-11" db="UniProtKB">
        <authorList>
            <consortium name="WormBaseParasite"/>
        </authorList>
    </citation>
    <scope>IDENTIFICATION</scope>
</reference>
<dbReference type="AlphaFoldDB" id="A0AA84ZD35"/>
<feature type="compositionally biased region" description="Basic residues" evidence="1">
    <location>
        <begin position="186"/>
        <end position="205"/>
    </location>
</feature>
<proteinExistence type="predicted"/>
<evidence type="ECO:0000256" key="1">
    <source>
        <dbReference type="SAM" id="MobiDB-lite"/>
    </source>
</evidence>
<evidence type="ECO:0008006" key="6">
    <source>
        <dbReference type="Google" id="ProtNLM"/>
    </source>
</evidence>
<keyword evidence="2" id="KW-0812">Transmembrane</keyword>
<organism evidence="3 4">
    <name type="scientific">Schistosoma margrebowiei</name>
    <dbReference type="NCBI Taxonomy" id="48269"/>
    <lineage>
        <taxon>Eukaryota</taxon>
        <taxon>Metazoa</taxon>
        <taxon>Spiralia</taxon>
        <taxon>Lophotrochozoa</taxon>
        <taxon>Platyhelminthes</taxon>
        <taxon>Trematoda</taxon>
        <taxon>Digenea</taxon>
        <taxon>Strigeidida</taxon>
        <taxon>Schistosomatoidea</taxon>
        <taxon>Schistosomatidae</taxon>
        <taxon>Schistosoma</taxon>
    </lineage>
</organism>
<feature type="compositionally biased region" description="Low complexity" evidence="1">
    <location>
        <begin position="174"/>
        <end position="184"/>
    </location>
</feature>
<feature type="transmembrane region" description="Helical" evidence="2">
    <location>
        <begin position="35"/>
        <end position="53"/>
    </location>
</feature>
<keyword evidence="2" id="KW-0472">Membrane</keyword>
<keyword evidence="2" id="KW-1133">Transmembrane helix</keyword>
<dbReference type="WBParaSite" id="SMRG1_23760.3">
    <property type="protein sequence ID" value="SMRG1_23760.3"/>
    <property type="gene ID" value="SMRG1_23760"/>
</dbReference>
<feature type="compositionally biased region" description="Basic residues" evidence="1">
    <location>
        <begin position="102"/>
        <end position="111"/>
    </location>
</feature>
<evidence type="ECO:0000313" key="5">
    <source>
        <dbReference type="WBParaSite" id="SMRG1_23760.3"/>
    </source>
</evidence>
<dbReference type="WBParaSite" id="SMRG1_23760.2">
    <property type="protein sequence ID" value="SMRG1_23760.2"/>
    <property type="gene ID" value="SMRG1_23760"/>
</dbReference>